<proteinExistence type="inferred from homology"/>
<comment type="similarity">
    <text evidence="1">Belongs to the 4-hydroxybenzoyl-CoA thioesterase family.</text>
</comment>
<keyword evidence="2 3" id="KW-0378">Hydrolase</keyword>
<dbReference type="InterPro" id="IPR006684">
    <property type="entry name" value="YbgC/YbaW"/>
</dbReference>
<keyword evidence="4" id="KW-1185">Reference proteome</keyword>
<evidence type="ECO:0000256" key="1">
    <source>
        <dbReference type="ARBA" id="ARBA00005953"/>
    </source>
</evidence>
<protein>
    <submittedName>
        <fullName evidence="3">Acyl-CoA thioesterase</fullName>
        <ecNumber evidence="3">3.1.2.-</ecNumber>
    </submittedName>
</protein>
<dbReference type="SUPFAM" id="SSF54637">
    <property type="entry name" value="Thioesterase/thiol ester dehydrase-isomerase"/>
    <property type="match status" value="1"/>
</dbReference>
<comment type="caution">
    <text evidence="3">The sequence shown here is derived from an EMBL/GenBank/DDBJ whole genome shotgun (WGS) entry which is preliminary data.</text>
</comment>
<evidence type="ECO:0000313" key="4">
    <source>
        <dbReference type="Proteomes" id="UP001176429"/>
    </source>
</evidence>
<sequence length="130" mass="15217">MRFNEVDSLGITWHGHYVRYFEDGREAFGEEHGLRYLDFYHHGLATPIVSLHCDYKKPLRYGETALIETRFLDNPAAKIHFDYRIFNADTHELVASGTTVQVFLDIESRELLLNTPAFFENWKLQVQAHS</sequence>
<dbReference type="GO" id="GO:0016787">
    <property type="term" value="F:hydrolase activity"/>
    <property type="evidence" value="ECO:0007669"/>
    <property type="project" value="UniProtKB-KW"/>
</dbReference>
<dbReference type="InterPro" id="IPR050563">
    <property type="entry name" value="4-hydroxybenzoyl-CoA_TE"/>
</dbReference>
<dbReference type="EMBL" id="JAUQSY010000008">
    <property type="protein sequence ID" value="MDO7875803.1"/>
    <property type="molecule type" value="Genomic_DNA"/>
</dbReference>
<dbReference type="RefSeq" id="WP_305007128.1">
    <property type="nucleotide sequence ID" value="NZ_JAUQSY010000008.1"/>
</dbReference>
<dbReference type="Proteomes" id="UP001176429">
    <property type="component" value="Unassembled WGS sequence"/>
</dbReference>
<organism evidence="3 4">
    <name type="scientific">Hymenobacter aranciens</name>
    <dbReference type="NCBI Taxonomy" id="3063996"/>
    <lineage>
        <taxon>Bacteria</taxon>
        <taxon>Pseudomonadati</taxon>
        <taxon>Bacteroidota</taxon>
        <taxon>Cytophagia</taxon>
        <taxon>Cytophagales</taxon>
        <taxon>Hymenobacteraceae</taxon>
        <taxon>Hymenobacter</taxon>
    </lineage>
</organism>
<dbReference type="NCBIfam" id="TIGR00051">
    <property type="entry name" value="YbgC/FadM family acyl-CoA thioesterase"/>
    <property type="match status" value="1"/>
</dbReference>
<dbReference type="CDD" id="cd00586">
    <property type="entry name" value="4HBT"/>
    <property type="match status" value="1"/>
</dbReference>
<reference evidence="3" key="1">
    <citation type="submission" date="2023-07" db="EMBL/GenBank/DDBJ databases">
        <authorList>
            <person name="Kim M.K."/>
        </authorList>
    </citation>
    <scope>NUCLEOTIDE SEQUENCE</scope>
    <source>
        <strain evidence="3">ASUV-10-1</strain>
    </source>
</reference>
<evidence type="ECO:0000313" key="3">
    <source>
        <dbReference type="EMBL" id="MDO7875803.1"/>
    </source>
</evidence>
<name>A0ABT9BH07_9BACT</name>
<dbReference type="PANTHER" id="PTHR31793:SF27">
    <property type="entry name" value="NOVEL THIOESTERASE SUPERFAMILY DOMAIN AND SAPOSIN A-TYPE DOMAIN CONTAINING PROTEIN (0610012H03RIK)"/>
    <property type="match status" value="1"/>
</dbReference>
<gene>
    <name evidence="3" type="ORF">Q5H93_13755</name>
</gene>
<dbReference type="EC" id="3.1.2.-" evidence="3"/>
<dbReference type="InterPro" id="IPR029069">
    <property type="entry name" value="HotDog_dom_sf"/>
</dbReference>
<dbReference type="Pfam" id="PF13279">
    <property type="entry name" value="4HBT_2"/>
    <property type="match status" value="1"/>
</dbReference>
<dbReference type="Gene3D" id="3.10.129.10">
    <property type="entry name" value="Hotdog Thioesterase"/>
    <property type="match status" value="1"/>
</dbReference>
<dbReference type="PIRSF" id="PIRSF003230">
    <property type="entry name" value="YbgC"/>
    <property type="match status" value="1"/>
</dbReference>
<evidence type="ECO:0000256" key="2">
    <source>
        <dbReference type="ARBA" id="ARBA00022801"/>
    </source>
</evidence>
<accession>A0ABT9BH07</accession>
<dbReference type="PANTHER" id="PTHR31793">
    <property type="entry name" value="4-HYDROXYBENZOYL-COA THIOESTERASE FAMILY MEMBER"/>
    <property type="match status" value="1"/>
</dbReference>